<accession>A0A367IM61</accession>
<dbReference type="SUPFAM" id="SSF48452">
    <property type="entry name" value="TPR-like"/>
    <property type="match status" value="1"/>
</dbReference>
<dbReference type="InterPro" id="IPR036390">
    <property type="entry name" value="WH_DNA-bd_sf"/>
</dbReference>
<dbReference type="InterPro" id="IPR050871">
    <property type="entry name" value="26S_Proteasome/COP9_Components"/>
</dbReference>
<evidence type="ECO:0000256" key="2">
    <source>
        <dbReference type="ARBA" id="ARBA00022942"/>
    </source>
</evidence>
<dbReference type="PROSITE" id="PS50250">
    <property type="entry name" value="PCI"/>
    <property type="match status" value="1"/>
</dbReference>
<dbReference type="InterPro" id="IPR011990">
    <property type="entry name" value="TPR-like_helical_dom_sf"/>
</dbReference>
<dbReference type="InterPro" id="IPR040773">
    <property type="entry name" value="Rpn6_N"/>
</dbReference>
<protein>
    <submittedName>
        <fullName evidence="4">26S proteasome regulatory subunit rpn6</fullName>
    </submittedName>
</protein>
<evidence type="ECO:0000256" key="1">
    <source>
        <dbReference type="ARBA" id="ARBA00007454"/>
    </source>
</evidence>
<dbReference type="Pfam" id="PF18055">
    <property type="entry name" value="RPN6_N"/>
    <property type="match status" value="1"/>
</dbReference>
<dbReference type="PANTHER" id="PTHR10678">
    <property type="entry name" value="26S PROTEASOME NON-ATPASE REGULATORY SUBUNIT 11/COP9 SIGNALOSOME COMPLEX SUBUNIT 2"/>
    <property type="match status" value="1"/>
</dbReference>
<dbReference type="InterPro" id="IPR040780">
    <property type="entry name" value="Rpn6_C_helix"/>
</dbReference>
<dbReference type="SUPFAM" id="SSF46785">
    <property type="entry name" value="Winged helix' DNA-binding domain"/>
    <property type="match status" value="1"/>
</dbReference>
<reference evidence="4 5" key="1">
    <citation type="journal article" date="2018" name="G3 (Bethesda)">
        <title>Phylogenetic and Phylogenomic Definition of Rhizopus Species.</title>
        <authorList>
            <person name="Gryganskyi A.P."/>
            <person name="Golan J."/>
            <person name="Dolatabadi S."/>
            <person name="Mondo S."/>
            <person name="Robb S."/>
            <person name="Idnurm A."/>
            <person name="Muszewska A."/>
            <person name="Steczkiewicz K."/>
            <person name="Masonjones S."/>
            <person name="Liao H.L."/>
            <person name="Gajdeczka M.T."/>
            <person name="Anike F."/>
            <person name="Vuek A."/>
            <person name="Anishchenko I.M."/>
            <person name="Voigt K."/>
            <person name="de Hoog G.S."/>
            <person name="Smith M.E."/>
            <person name="Heitman J."/>
            <person name="Vilgalys R."/>
            <person name="Stajich J.E."/>
        </authorList>
    </citation>
    <scope>NUCLEOTIDE SEQUENCE [LARGE SCALE GENOMIC DNA]</scope>
    <source>
        <strain evidence="4 5">LSU 92-RS-03</strain>
    </source>
</reference>
<dbReference type="Pfam" id="PF18503">
    <property type="entry name" value="RPN6_C_helix"/>
    <property type="match status" value="1"/>
</dbReference>
<keyword evidence="5" id="KW-1185">Reference proteome</keyword>
<dbReference type="Pfam" id="PF01399">
    <property type="entry name" value="PCI"/>
    <property type="match status" value="1"/>
</dbReference>
<evidence type="ECO:0000313" key="4">
    <source>
        <dbReference type="EMBL" id="RCH78787.1"/>
    </source>
</evidence>
<keyword evidence="2 4" id="KW-0647">Proteasome</keyword>
<dbReference type="InterPro" id="IPR000717">
    <property type="entry name" value="PCI_dom"/>
</dbReference>
<dbReference type="EMBL" id="PJQM01006998">
    <property type="protein sequence ID" value="RCH78787.1"/>
    <property type="molecule type" value="Genomic_DNA"/>
</dbReference>
<organism evidence="4 5">
    <name type="scientific">Rhizopus stolonifer</name>
    <name type="common">Rhizopus nigricans</name>
    <dbReference type="NCBI Taxonomy" id="4846"/>
    <lineage>
        <taxon>Eukaryota</taxon>
        <taxon>Fungi</taxon>
        <taxon>Fungi incertae sedis</taxon>
        <taxon>Mucoromycota</taxon>
        <taxon>Mucoromycotina</taxon>
        <taxon>Mucoromycetes</taxon>
        <taxon>Mucorales</taxon>
        <taxon>Mucorineae</taxon>
        <taxon>Rhizopodaceae</taxon>
        <taxon>Rhizopus</taxon>
    </lineage>
</organism>
<sequence length="428" mass="48538">MVSATSTTTKSAPSNRLTQADELKQAKSFEKAITFYQTILAEKSTSEETLREQEYALTQLGQLYRDLHLPQELAQLIRSSRPFMLTIAKAKTAKLTRTLIDYFSDIPNCLPLQIEICKENIDWCIQEKRLFLKQALETRLVALYLDNKMYHESLNLISVLLKELKRLDDKMVLVEVQLLESRVCHALRNLPKARAALTSARTSANAIYCPPLLQASLDMQSGVLHAEEKDYKTAYSYFFETFEGYSSQEDPKAILALKYMLLCKIMLNLTEDVHSIIGGKVALKYAGVEIEAMKAVANAHKNRNLQEFETALATFTNQLNNDPIIRTQLAALYDTLLEQNLVRIIEPFSRVEVSHIADMVKLPTQQVEAKLSQMILDKKFHGILDQGAGCLIVFDEPEQDKTYEMAIETLKQVDKVVSSLYQKAAELS</sequence>
<evidence type="ECO:0000259" key="3">
    <source>
        <dbReference type="PROSITE" id="PS50250"/>
    </source>
</evidence>
<proteinExistence type="inferred from homology"/>
<dbReference type="OrthoDB" id="1418352at2759"/>
<dbReference type="Proteomes" id="UP000253551">
    <property type="component" value="Unassembled WGS sequence"/>
</dbReference>
<feature type="domain" description="PCI" evidence="3">
    <location>
        <begin position="230"/>
        <end position="398"/>
    </location>
</feature>
<dbReference type="SMART" id="SM00088">
    <property type="entry name" value="PINT"/>
    <property type="match status" value="1"/>
</dbReference>
<dbReference type="STRING" id="4846.A0A367IM61"/>
<dbReference type="SMART" id="SM00753">
    <property type="entry name" value="PAM"/>
    <property type="match status" value="1"/>
</dbReference>
<dbReference type="FunFam" id="1.25.40.570:FF:000007">
    <property type="entry name" value="26S proteasome non-ATPase regulatory subunit 11"/>
    <property type="match status" value="1"/>
</dbReference>
<dbReference type="Gene3D" id="1.25.40.570">
    <property type="match status" value="1"/>
</dbReference>
<dbReference type="GO" id="GO:0030163">
    <property type="term" value="P:protein catabolic process"/>
    <property type="evidence" value="ECO:0007669"/>
    <property type="project" value="UniProtKB-ARBA"/>
</dbReference>
<comment type="similarity">
    <text evidence="1">Belongs to the proteasome subunit S9 family.</text>
</comment>
<dbReference type="GO" id="GO:0000502">
    <property type="term" value="C:proteasome complex"/>
    <property type="evidence" value="ECO:0007669"/>
    <property type="project" value="UniProtKB-KW"/>
</dbReference>
<name>A0A367IM61_RHIST</name>
<evidence type="ECO:0000313" key="5">
    <source>
        <dbReference type="Proteomes" id="UP000253551"/>
    </source>
</evidence>
<comment type="caution">
    <text evidence="4">The sequence shown here is derived from an EMBL/GenBank/DDBJ whole genome shotgun (WGS) entry which is preliminary data.</text>
</comment>
<gene>
    <name evidence="4" type="primary">RPN6_1</name>
    <name evidence="4" type="ORF">CU098_000797</name>
</gene>
<dbReference type="AlphaFoldDB" id="A0A367IM61"/>